<accession>A0A0T6DT67</accession>
<dbReference type="AlphaFoldDB" id="A0A0T6DT67"/>
<proteinExistence type="predicted"/>
<dbReference type="Pfam" id="PF16242">
    <property type="entry name" value="Pyrid_ox_like"/>
    <property type="match status" value="1"/>
</dbReference>
<dbReference type="Proteomes" id="UP000051202">
    <property type="component" value="Unassembled WGS sequence"/>
</dbReference>
<dbReference type="RefSeq" id="WP_058024384.1">
    <property type="nucleotide sequence ID" value="NZ_LNDJ01000057.1"/>
</dbReference>
<reference evidence="2 3" key="1">
    <citation type="submission" date="2015-11" db="EMBL/GenBank/DDBJ databases">
        <title>Permanent draft genome of Psychrobacter piscatorii LQ58.</title>
        <authorList>
            <person name="Zhou M."/>
            <person name="Dong B."/>
            <person name="Liu Q."/>
        </authorList>
    </citation>
    <scope>NUCLEOTIDE SEQUENCE [LARGE SCALE GENOMIC DNA]</scope>
    <source>
        <strain evidence="2 3">LQ58</strain>
    </source>
</reference>
<feature type="domain" description="General stress protein FMN-binding split barrel" evidence="1">
    <location>
        <begin position="6"/>
        <end position="151"/>
    </location>
</feature>
<comment type="caution">
    <text evidence="2">The sequence shown here is derived from an EMBL/GenBank/DDBJ whole genome shotgun (WGS) entry which is preliminary data.</text>
</comment>
<organism evidence="2 3">
    <name type="scientific">Psychrobacter piscatorii</name>
    <dbReference type="NCBI Taxonomy" id="554343"/>
    <lineage>
        <taxon>Bacteria</taxon>
        <taxon>Pseudomonadati</taxon>
        <taxon>Pseudomonadota</taxon>
        <taxon>Gammaproteobacteria</taxon>
        <taxon>Moraxellales</taxon>
        <taxon>Moraxellaceae</taxon>
        <taxon>Psychrobacter</taxon>
    </lineage>
</organism>
<dbReference type="InterPro" id="IPR038725">
    <property type="entry name" value="YdaG_split_barrel_FMN-bd"/>
</dbReference>
<sequence>MSKQQQMDTIQAMVKDIKYTMMTTRTSENHLHSCPMNTTETSIGAKEIWFIGHSPCETIDNIKNDPQVNLAYVSQDNKQYLSITGKAELVDDKDKLDELWSMTYNAYFEKGKEDPNVQLIKVVPHGAEYWANGNAITSAVKLTAAAVTDNAIEKSLGENFSIELS</sequence>
<gene>
    <name evidence="2" type="ORF">AS194_06925</name>
</gene>
<dbReference type="STRING" id="554343.AS194_06925"/>
<dbReference type="Gene3D" id="2.30.110.10">
    <property type="entry name" value="Electron Transport, Fmn-binding Protein, Chain A"/>
    <property type="match status" value="1"/>
</dbReference>
<name>A0A0T6DT67_9GAMM</name>
<dbReference type="InterPro" id="IPR012349">
    <property type="entry name" value="Split_barrel_FMN-bd"/>
</dbReference>
<evidence type="ECO:0000313" key="2">
    <source>
        <dbReference type="EMBL" id="KRU22807.1"/>
    </source>
</evidence>
<protein>
    <submittedName>
        <fullName evidence="2">General stress protein</fullName>
    </submittedName>
</protein>
<dbReference type="EMBL" id="LNDJ01000057">
    <property type="protein sequence ID" value="KRU22807.1"/>
    <property type="molecule type" value="Genomic_DNA"/>
</dbReference>
<dbReference type="InterPro" id="IPR052917">
    <property type="entry name" value="Stress-Dev_Protein"/>
</dbReference>
<keyword evidence="3" id="KW-1185">Reference proteome</keyword>
<dbReference type="PANTHER" id="PTHR34818">
    <property type="entry name" value="PROTEIN BLI-3"/>
    <property type="match status" value="1"/>
</dbReference>
<dbReference type="PANTHER" id="PTHR34818:SF1">
    <property type="entry name" value="PROTEIN BLI-3"/>
    <property type="match status" value="1"/>
</dbReference>
<evidence type="ECO:0000259" key="1">
    <source>
        <dbReference type="Pfam" id="PF16242"/>
    </source>
</evidence>
<dbReference type="SUPFAM" id="SSF50475">
    <property type="entry name" value="FMN-binding split barrel"/>
    <property type="match status" value="1"/>
</dbReference>
<evidence type="ECO:0000313" key="3">
    <source>
        <dbReference type="Proteomes" id="UP000051202"/>
    </source>
</evidence>